<evidence type="ECO:0000313" key="3">
    <source>
        <dbReference type="Proteomes" id="UP000198397"/>
    </source>
</evidence>
<keyword evidence="3" id="KW-1185">Reference proteome</keyword>
<dbReference type="OrthoDB" id="157452at2157"/>
<dbReference type="PANTHER" id="PTHR35336:SF5">
    <property type="entry name" value="ADENOSYLCOBINAMIDE AMIDOHYDROLASE"/>
    <property type="match status" value="1"/>
</dbReference>
<dbReference type="AlphaFoldDB" id="A0A238XW93"/>
<dbReference type="EMBL" id="FZNQ01000023">
    <property type="protein sequence ID" value="SNR62259.1"/>
    <property type="molecule type" value="Genomic_DNA"/>
</dbReference>
<dbReference type="GO" id="GO:0016787">
    <property type="term" value="F:hydrolase activity"/>
    <property type="evidence" value="ECO:0007669"/>
    <property type="project" value="UniProtKB-KW"/>
</dbReference>
<organism evidence="2 3">
    <name type="scientific">Halorubrum vacuolatum</name>
    <name type="common">Natronobacterium vacuolatum</name>
    <dbReference type="NCBI Taxonomy" id="63740"/>
    <lineage>
        <taxon>Archaea</taxon>
        <taxon>Methanobacteriati</taxon>
        <taxon>Methanobacteriota</taxon>
        <taxon>Stenosarchaea group</taxon>
        <taxon>Halobacteria</taxon>
        <taxon>Halobacteriales</taxon>
        <taxon>Haloferacaceae</taxon>
        <taxon>Halorubrum</taxon>
    </lineage>
</organism>
<protein>
    <submittedName>
        <fullName evidence="2">Adenosylcobinamide hydrolase</fullName>
    </submittedName>
</protein>
<name>A0A238XW93_HALVU</name>
<evidence type="ECO:0000256" key="1">
    <source>
        <dbReference type="SAM" id="MobiDB-lite"/>
    </source>
</evidence>
<dbReference type="InterPro" id="IPR052209">
    <property type="entry name" value="CbiZ"/>
</dbReference>
<dbReference type="InterPro" id="IPR002808">
    <property type="entry name" value="AdoCbi_amidolase"/>
</dbReference>
<keyword evidence="2" id="KW-0378">Hydrolase</keyword>
<proteinExistence type="predicted"/>
<dbReference type="Pfam" id="PF01955">
    <property type="entry name" value="CbiZ"/>
    <property type="match status" value="1"/>
</dbReference>
<feature type="region of interest" description="Disordered" evidence="1">
    <location>
        <begin position="109"/>
        <end position="138"/>
    </location>
</feature>
<accession>A0A238XW93</accession>
<dbReference type="PANTHER" id="PTHR35336">
    <property type="entry name" value="ADENOSYLCOBINAMIDE AMIDOHYDROLASE"/>
    <property type="match status" value="1"/>
</dbReference>
<sequence length="258" mass="26268">MSFVVGTADGVTRLSGPDTRFLSTGFDGGFSRGTAAYNVTVPEGWGEEGPRDLRAYATGRIEDAGFDPARDAPILLTGVETRHARVARLDSVVAVATVGLSNPAALPVDTDWLDHTGEPKRADADGIGDGGEETRPPPGTVNLMIGTTRALPAGALANLVAVAAEAKATTLIATTGFPGTTSDAMVVGCETNGTGDRFSGPATPVGSAVRACVRDAVLASLRSRYAEEPIPESVAAAEHGVVTDRRAAVTAVDGDPVG</sequence>
<reference evidence="2 3" key="1">
    <citation type="submission" date="2017-06" db="EMBL/GenBank/DDBJ databases">
        <authorList>
            <person name="Kim H.J."/>
            <person name="Triplett B.A."/>
        </authorList>
    </citation>
    <scope>NUCLEOTIDE SEQUENCE [LARGE SCALE GENOMIC DNA]</scope>
    <source>
        <strain evidence="2 3">DSM 8800</strain>
    </source>
</reference>
<dbReference type="Proteomes" id="UP000198397">
    <property type="component" value="Unassembled WGS sequence"/>
</dbReference>
<gene>
    <name evidence="2" type="ORF">SAMN06264855_12318</name>
</gene>
<dbReference type="RefSeq" id="WP_089385756.1">
    <property type="nucleotide sequence ID" value="NZ_FZNQ01000023.1"/>
</dbReference>
<evidence type="ECO:0000313" key="2">
    <source>
        <dbReference type="EMBL" id="SNR62259.1"/>
    </source>
</evidence>
<feature type="compositionally biased region" description="Basic and acidic residues" evidence="1">
    <location>
        <begin position="112"/>
        <end position="124"/>
    </location>
</feature>